<dbReference type="CDD" id="cd07016">
    <property type="entry name" value="S14_ClpP_1"/>
    <property type="match status" value="1"/>
</dbReference>
<dbReference type="NCBIfam" id="NF045542">
    <property type="entry name" value="Clp_rel_HeadMat"/>
    <property type="match status" value="1"/>
</dbReference>
<dbReference type="GO" id="GO:0009368">
    <property type="term" value="C:endopeptidase Clp complex"/>
    <property type="evidence" value="ECO:0007669"/>
    <property type="project" value="TreeGrafter"/>
</dbReference>
<organism evidence="3 4">
    <name type="scientific">Staphylococcus phage vB_SpsS_QT1</name>
    <dbReference type="NCBI Taxonomy" id="2510452"/>
    <lineage>
        <taxon>Viruses</taxon>
        <taxon>Duplodnaviria</taxon>
        <taxon>Heunggongvirae</taxon>
        <taxon>Uroviricota</taxon>
        <taxon>Caudoviricetes</taxon>
        <taxon>Fibralongavirus</taxon>
        <taxon>Fibralongavirus QT1</taxon>
    </lineage>
</organism>
<dbReference type="GO" id="GO:0004176">
    <property type="term" value="F:ATP-dependent peptidase activity"/>
    <property type="evidence" value="ECO:0007669"/>
    <property type="project" value="TreeGrafter"/>
</dbReference>
<dbReference type="PANTHER" id="PTHR10381:SF70">
    <property type="entry name" value="ATP-DEPENDENT CLP PROTEASE PROTEOLYTIC SUBUNIT"/>
    <property type="match status" value="1"/>
</dbReference>
<evidence type="ECO:0000313" key="3">
    <source>
        <dbReference type="EMBL" id="QBJ05115.1"/>
    </source>
</evidence>
<sequence length="274" mass="30410">MKSSSVIPHFKNEVSGDTQILTLNGVVASDDFENTISHKKIEAALKGSDKNIVIKLASGGGDAFEGINIYNYLKSLKNHVTIEITSIAASAASIIAMAGDKIVMHTGSNMMIHEASTFAFGSKTDIRKTLNALESVDKSIVDVYYNRTGVDKNEIIDMMAKETWMTADEAIKQKFADEKWQSKEVTNMDKRQLLANLKEQQKLLAQMIAETSGNGSENEEPDNDDSLEQRLADLENDVKNIKLRLDDLEGSDDKEDSDTPKPPEPQNKFKRFSF</sequence>
<protein>
    <submittedName>
        <fullName evidence="3">Clp protease</fullName>
    </submittedName>
</protein>
<reference evidence="4" key="1">
    <citation type="submission" date="2019-01" db="EMBL/GenBank/DDBJ databases">
        <title>New genus Fibralongavirus in Staphylococcus pseudintermedius Siphoviridae phages.</title>
        <authorList>
            <person name="Zeman M."/>
            <person name="Vrbovska V."/>
            <person name="Bardy P."/>
            <person name="Pantucek R."/>
        </authorList>
    </citation>
    <scope>NUCLEOTIDE SEQUENCE [LARGE SCALE GENOMIC DNA]</scope>
</reference>
<evidence type="ECO:0000256" key="2">
    <source>
        <dbReference type="SAM" id="MobiDB-lite"/>
    </source>
</evidence>
<dbReference type="InterPro" id="IPR023562">
    <property type="entry name" value="ClpP/TepA"/>
</dbReference>
<proteinExistence type="predicted"/>
<dbReference type="KEGG" id="vg:55014810"/>
<evidence type="ECO:0000313" key="4">
    <source>
        <dbReference type="Proteomes" id="UP000310300"/>
    </source>
</evidence>
<dbReference type="PANTHER" id="PTHR10381">
    <property type="entry name" value="ATP-DEPENDENT CLP PROTEASE PROTEOLYTIC SUBUNIT"/>
    <property type="match status" value="1"/>
</dbReference>
<feature type="compositionally biased region" description="Basic and acidic residues" evidence="2">
    <location>
        <begin position="227"/>
        <end position="247"/>
    </location>
</feature>
<dbReference type="GeneID" id="55014810"/>
<dbReference type="Proteomes" id="UP000310300">
    <property type="component" value="Segment"/>
</dbReference>
<dbReference type="GO" id="GO:0051117">
    <property type="term" value="F:ATPase binding"/>
    <property type="evidence" value="ECO:0007669"/>
    <property type="project" value="TreeGrafter"/>
</dbReference>
<dbReference type="GO" id="GO:0004252">
    <property type="term" value="F:serine-type endopeptidase activity"/>
    <property type="evidence" value="ECO:0007669"/>
    <property type="project" value="TreeGrafter"/>
</dbReference>
<dbReference type="InterPro" id="IPR029045">
    <property type="entry name" value="ClpP/crotonase-like_dom_sf"/>
</dbReference>
<keyword evidence="3" id="KW-0645">Protease</keyword>
<dbReference type="EMBL" id="MK450538">
    <property type="protein sequence ID" value="QBJ05115.1"/>
    <property type="molecule type" value="Genomic_DNA"/>
</dbReference>
<dbReference type="Gene3D" id="3.90.226.10">
    <property type="entry name" value="2-enoyl-CoA Hydratase, Chain A, domain 1"/>
    <property type="match status" value="1"/>
</dbReference>
<evidence type="ECO:0000256" key="1">
    <source>
        <dbReference type="ARBA" id="ARBA00022801"/>
    </source>
</evidence>
<keyword evidence="1" id="KW-0378">Hydrolase</keyword>
<feature type="region of interest" description="Disordered" evidence="2">
    <location>
        <begin position="212"/>
        <end position="274"/>
    </location>
</feature>
<name>A0A4P6R4F0_9CAUD</name>
<accession>A0A4P6R4F0</accession>
<keyword evidence="4" id="KW-1185">Reference proteome</keyword>
<feature type="compositionally biased region" description="Acidic residues" evidence="2">
    <location>
        <begin position="217"/>
        <end position="226"/>
    </location>
</feature>
<dbReference type="GO" id="GO:0006515">
    <property type="term" value="P:protein quality control for misfolded or incompletely synthesized proteins"/>
    <property type="evidence" value="ECO:0007669"/>
    <property type="project" value="TreeGrafter"/>
</dbReference>
<dbReference type="RefSeq" id="YP_009823300.1">
    <property type="nucleotide sequence ID" value="NC_048192.1"/>
</dbReference>
<dbReference type="SUPFAM" id="SSF52096">
    <property type="entry name" value="ClpP/crotonase"/>
    <property type="match status" value="1"/>
</dbReference>
<dbReference type="Pfam" id="PF00574">
    <property type="entry name" value="CLP_protease"/>
    <property type="match status" value="1"/>
</dbReference>